<evidence type="ECO:0000259" key="2">
    <source>
        <dbReference type="SMART" id="SM00860"/>
    </source>
</evidence>
<comment type="caution">
    <text evidence="3">The sequence shown here is derived from an EMBL/GenBank/DDBJ whole genome shotgun (WGS) entry which is preliminary data.</text>
</comment>
<feature type="coiled-coil region" evidence="1">
    <location>
        <begin position="11"/>
        <end position="38"/>
    </location>
</feature>
<dbReference type="AlphaFoldDB" id="A0A840GB67"/>
<dbReference type="Proteomes" id="UP000524450">
    <property type="component" value="Unassembled WGS sequence"/>
</dbReference>
<keyword evidence="1" id="KW-0175">Coiled coil</keyword>
<proteinExistence type="predicted"/>
<dbReference type="EMBL" id="JACIFZ010000019">
    <property type="protein sequence ID" value="MBB4226038.1"/>
    <property type="molecule type" value="Genomic_DNA"/>
</dbReference>
<name>A0A840GB67_9BURK</name>
<dbReference type="SMART" id="SM00860">
    <property type="entry name" value="SMI1_KNR4"/>
    <property type="match status" value="1"/>
</dbReference>
<accession>A0A840GB67</accession>
<organism evidence="3 4">
    <name type="scientific">Variovorax guangxiensis</name>
    <dbReference type="NCBI Taxonomy" id="1775474"/>
    <lineage>
        <taxon>Bacteria</taxon>
        <taxon>Pseudomonadati</taxon>
        <taxon>Pseudomonadota</taxon>
        <taxon>Betaproteobacteria</taxon>
        <taxon>Burkholderiales</taxon>
        <taxon>Comamonadaceae</taxon>
        <taxon>Variovorax</taxon>
    </lineage>
</organism>
<gene>
    <name evidence="3" type="ORF">GGD71_006855</name>
</gene>
<protein>
    <recommendedName>
        <fullName evidence="2">Knr4/Smi1-like domain-containing protein</fullName>
    </recommendedName>
</protein>
<sequence length="230" mass="26137">MQTAPSLTDRLPRFTAALDRHEARVEELARQVARIEDEDAAEDFGYAFSAVRQAPETPDAIERLEARIGMRLPEPLRALYESLGAFSLLPENRMRHLDLLSIDRLLSWAESPDVDDAWPSLMGALCTFGSRREFGGLKPASQEALTEHYVVFGWAHHRYEDRTLLAFDRNGAFHNVVYEHDAGEEDWVARYQPLCRKALAGIDLDEMLAAHVALATRRMEHQFDEGEFLG</sequence>
<dbReference type="RefSeq" id="WP_184642723.1">
    <property type="nucleotide sequence ID" value="NZ_JACIFZ010000019.1"/>
</dbReference>
<dbReference type="Pfam" id="PF09346">
    <property type="entry name" value="SMI1_KNR4"/>
    <property type="match status" value="1"/>
</dbReference>
<evidence type="ECO:0000313" key="3">
    <source>
        <dbReference type="EMBL" id="MBB4226038.1"/>
    </source>
</evidence>
<dbReference type="InterPro" id="IPR018958">
    <property type="entry name" value="Knr4/Smi1-like_dom"/>
</dbReference>
<evidence type="ECO:0000256" key="1">
    <source>
        <dbReference type="SAM" id="Coils"/>
    </source>
</evidence>
<reference evidence="3 4" key="1">
    <citation type="submission" date="2020-08" db="EMBL/GenBank/DDBJ databases">
        <title>Genomic Encyclopedia of Type Strains, Phase IV (KMG-V): Genome sequencing to study the core and pangenomes of soil and plant-associated prokaryotes.</title>
        <authorList>
            <person name="Whitman W."/>
        </authorList>
    </citation>
    <scope>NUCLEOTIDE SEQUENCE [LARGE SCALE GENOMIC DNA]</scope>
    <source>
        <strain evidence="3 4">34/80</strain>
    </source>
</reference>
<feature type="domain" description="Knr4/Smi1-like" evidence="2">
    <location>
        <begin position="55"/>
        <end position="210"/>
    </location>
</feature>
<evidence type="ECO:0000313" key="4">
    <source>
        <dbReference type="Proteomes" id="UP000524450"/>
    </source>
</evidence>